<dbReference type="AlphaFoldDB" id="A0A9P6BA93"/>
<keyword evidence="14 18" id="KW-0408">Iron</keyword>
<keyword evidence="11 19" id="KW-0862">Zinc</keyword>
<gene>
    <name evidence="23" type="ORF">BS47DRAFT_1481693</name>
</gene>
<dbReference type="EC" id="1.-.-.-" evidence="18"/>
<feature type="binding site" evidence="19">
    <location>
        <position position="204"/>
    </location>
    <ligand>
        <name>Zn(2+)</name>
        <dbReference type="ChEBI" id="CHEBI:29105"/>
        <label>1</label>
    </ligand>
</feature>
<dbReference type="PROSITE" id="PS00191">
    <property type="entry name" value="CYTOCHROME_B5_1"/>
    <property type="match status" value="1"/>
</dbReference>
<comment type="function">
    <text evidence="18">Ceramide hydroxylase involved in the hydroxylation of sphingolipid-associated very long chain fatty acids. Postulated to hydroxylate the very long chain fatty acid of dihydroceramides and phytoceramides at C-2.</text>
</comment>
<dbReference type="InterPro" id="IPR001199">
    <property type="entry name" value="Cyt_B5-like_heme/steroid-bd"/>
</dbReference>
<evidence type="ECO:0000256" key="13">
    <source>
        <dbReference type="ARBA" id="ARBA00023002"/>
    </source>
</evidence>
<evidence type="ECO:0000256" key="11">
    <source>
        <dbReference type="ARBA" id="ARBA00022833"/>
    </source>
</evidence>
<dbReference type="GO" id="GO:0080132">
    <property type="term" value="F:fatty acid 2-hydroxylase activity"/>
    <property type="evidence" value="ECO:0007669"/>
    <property type="project" value="InterPro"/>
</dbReference>
<evidence type="ECO:0000256" key="6">
    <source>
        <dbReference type="ARBA" id="ARBA00022617"/>
    </source>
</evidence>
<comment type="subcellular location">
    <subcellularLocation>
        <location evidence="1">Endoplasmic reticulum membrane</location>
        <topology evidence="1">Multi-pass membrane protein</topology>
    </subcellularLocation>
</comment>
<keyword evidence="16 18" id="KW-0472">Membrane</keyword>
<feature type="binding site" evidence="19">
    <location>
        <position position="228"/>
    </location>
    <ligand>
        <name>Zn(2+)</name>
        <dbReference type="ChEBI" id="CHEBI:29105"/>
        <label>1</label>
    </ligand>
</feature>
<comment type="similarity">
    <text evidence="4 18">Belongs to the sterol desaturase family. SCS7 subfamily.</text>
</comment>
<evidence type="ECO:0000256" key="16">
    <source>
        <dbReference type="ARBA" id="ARBA00023136"/>
    </source>
</evidence>
<evidence type="ECO:0000256" key="10">
    <source>
        <dbReference type="ARBA" id="ARBA00022832"/>
    </source>
</evidence>
<evidence type="ECO:0000256" key="3">
    <source>
        <dbReference type="ARBA" id="ARBA00005189"/>
    </source>
</evidence>
<feature type="binding site" evidence="19">
    <location>
        <position position="232"/>
    </location>
    <ligand>
        <name>Zn(2+)</name>
        <dbReference type="ChEBI" id="CHEBI:29105"/>
        <label>1</label>
    </ligand>
</feature>
<keyword evidence="12 21" id="KW-1133">Transmembrane helix</keyword>
<dbReference type="Gene3D" id="3.10.120.10">
    <property type="entry name" value="Cytochrome b5-like heme/steroid binding domain"/>
    <property type="match status" value="1"/>
</dbReference>
<feature type="transmembrane region" description="Helical" evidence="21">
    <location>
        <begin position="266"/>
        <end position="285"/>
    </location>
</feature>
<evidence type="ECO:0000259" key="22">
    <source>
        <dbReference type="PROSITE" id="PS50255"/>
    </source>
</evidence>
<dbReference type="PANTHER" id="PTHR12863:SF1">
    <property type="entry name" value="FATTY ACID 2-HYDROXYLASE"/>
    <property type="match status" value="1"/>
</dbReference>
<dbReference type="FunFam" id="3.10.120.10:FF:000007">
    <property type="entry name" value="Sulfite oxidase, mitochondrial"/>
    <property type="match status" value="1"/>
</dbReference>
<dbReference type="PROSITE" id="PS50255">
    <property type="entry name" value="CYTOCHROME_B5_2"/>
    <property type="match status" value="1"/>
</dbReference>
<evidence type="ECO:0000256" key="8">
    <source>
        <dbReference type="ARBA" id="ARBA00022723"/>
    </source>
</evidence>
<evidence type="ECO:0000313" key="23">
    <source>
        <dbReference type="EMBL" id="KAF9519780.1"/>
    </source>
</evidence>
<evidence type="ECO:0000256" key="18">
    <source>
        <dbReference type="PIRNR" id="PIRNR005149"/>
    </source>
</evidence>
<feature type="transmembrane region" description="Helical" evidence="21">
    <location>
        <begin position="176"/>
        <end position="199"/>
    </location>
</feature>
<keyword evidence="10 18" id="KW-0276">Fatty acid metabolism</keyword>
<keyword evidence="5 18" id="KW-0444">Lipid biosynthesis</keyword>
<dbReference type="PIRSF" id="PIRSF005149">
    <property type="entry name" value="IPC-B_HD"/>
    <property type="match status" value="1"/>
</dbReference>
<keyword evidence="17 18" id="KW-0275">Fatty acid biosynthesis</keyword>
<feature type="binding site" evidence="19">
    <location>
        <position position="209"/>
    </location>
    <ligand>
        <name>Zn(2+)</name>
        <dbReference type="ChEBI" id="CHEBI:29105"/>
        <label>1</label>
    </ligand>
</feature>
<evidence type="ECO:0000256" key="19">
    <source>
        <dbReference type="PIRSR" id="PIRSR005149-1"/>
    </source>
</evidence>
<keyword evidence="24" id="KW-1185">Reference proteome</keyword>
<keyword evidence="15 18" id="KW-0443">Lipid metabolism</keyword>
<evidence type="ECO:0000256" key="12">
    <source>
        <dbReference type="ARBA" id="ARBA00022989"/>
    </source>
</evidence>
<evidence type="ECO:0000256" key="9">
    <source>
        <dbReference type="ARBA" id="ARBA00022824"/>
    </source>
</evidence>
<evidence type="ECO:0000256" key="4">
    <source>
        <dbReference type="ARBA" id="ARBA00005747"/>
    </source>
</evidence>
<dbReference type="PRINTS" id="PR00363">
    <property type="entry name" value="CYTOCHROMEB5"/>
</dbReference>
<keyword evidence="8 18" id="KW-0479">Metal-binding</keyword>
<dbReference type="InterPro" id="IPR014430">
    <property type="entry name" value="Scs7"/>
</dbReference>
<evidence type="ECO:0000256" key="17">
    <source>
        <dbReference type="ARBA" id="ARBA00023160"/>
    </source>
</evidence>
<dbReference type="SMART" id="SM01117">
    <property type="entry name" value="Cyt-b5"/>
    <property type="match status" value="1"/>
</dbReference>
<dbReference type="OrthoDB" id="2204368at2759"/>
<evidence type="ECO:0000256" key="15">
    <source>
        <dbReference type="ARBA" id="ARBA00023098"/>
    </source>
</evidence>
<comment type="cofactor">
    <cofactor evidence="20">
        <name>Fe cation</name>
        <dbReference type="ChEBI" id="CHEBI:24875"/>
    </cofactor>
</comment>
<comment type="caution">
    <text evidence="23">The sequence shown here is derived from an EMBL/GenBank/DDBJ whole genome shotgun (WGS) entry which is preliminary data.</text>
</comment>
<comment type="pathway">
    <text evidence="2">Sphingolipid metabolism.</text>
</comment>
<feature type="binding site" evidence="19">
    <location>
        <position position="299"/>
    </location>
    <ligand>
        <name>Zn(2+)</name>
        <dbReference type="ChEBI" id="CHEBI:29105"/>
        <label>1</label>
    </ligand>
</feature>
<comment type="cofactor">
    <cofactor evidence="18 19">
        <name>Zn(2+)</name>
        <dbReference type="ChEBI" id="CHEBI:29105"/>
    </cofactor>
    <text evidence="18 19">Binds 2 Zn(2+) ions per subunit that likely form a catalytic dimetal center.</text>
</comment>
<dbReference type="EMBL" id="MU128915">
    <property type="protein sequence ID" value="KAF9519780.1"/>
    <property type="molecule type" value="Genomic_DNA"/>
</dbReference>
<dbReference type="Pfam" id="PF04116">
    <property type="entry name" value="FA_hydroxylase"/>
    <property type="match status" value="1"/>
</dbReference>
<keyword evidence="6 20" id="KW-0349">Heme</keyword>
<evidence type="ECO:0000256" key="2">
    <source>
        <dbReference type="ARBA" id="ARBA00004991"/>
    </source>
</evidence>
<sequence>MRIGATQRIYTGSDVERHASKGDCWITRARRVYDVTGFLDDHPGGNDLILRHAGKDVGDAMTDPRGHDHSQAAYDILNQYAVGKIGATPALVNGDWVVTDHFHPNETSPDDDYEKNEFLDLNKPLIRQMFSRVTEWYVVPIVWLPIATAIFIRSTLQFSGTAPHFPFSWASFAVDSITAVSLAKTTSLFFVGLFLWTFFEYLHHRYLFHLDRLLPDTPAFLTAHFILHGIHHFLPMDRLRLVLPPTMFAVVQFPATRLLYALFSPAIANGLVSGLFVAFLHHASLPGHIREMKRYHLSHHYKNIDLGFGITTKLWDYVFNTVIV</sequence>
<feature type="binding site" evidence="19">
    <location>
        <position position="296"/>
    </location>
    <ligand>
        <name>Zn(2+)</name>
        <dbReference type="ChEBI" id="CHEBI:29105"/>
        <label>1</label>
    </ligand>
</feature>
<feature type="binding site" evidence="19">
    <location>
        <position position="231"/>
    </location>
    <ligand>
        <name>Zn(2+)</name>
        <dbReference type="ChEBI" id="CHEBI:29105"/>
        <label>1</label>
    </ligand>
</feature>
<feature type="transmembrane region" description="Helical" evidence="21">
    <location>
        <begin position="136"/>
        <end position="156"/>
    </location>
</feature>
<dbReference type="GO" id="GO:0006633">
    <property type="term" value="P:fatty acid biosynthetic process"/>
    <property type="evidence" value="ECO:0007669"/>
    <property type="project" value="UniProtKB-KW"/>
</dbReference>
<feature type="domain" description="Cytochrome b5 heme-binding" evidence="22">
    <location>
        <begin position="7"/>
        <end position="86"/>
    </location>
</feature>
<keyword evidence="13 18" id="KW-0560">Oxidoreductase</keyword>
<comment type="pathway">
    <text evidence="3">Lipid metabolism.</text>
</comment>
<proteinExistence type="inferred from homology"/>
<feature type="binding site" evidence="19">
    <location>
        <position position="300"/>
    </location>
    <ligand>
        <name>Zn(2+)</name>
        <dbReference type="ChEBI" id="CHEBI:29105"/>
        <label>1</label>
    </ligand>
</feature>
<dbReference type="InterPro" id="IPR006694">
    <property type="entry name" value="Fatty_acid_hydroxylase"/>
</dbReference>
<feature type="binding site" description="axial binding residue" evidence="20">
    <location>
        <position position="69"/>
    </location>
    <ligand>
        <name>heme</name>
        <dbReference type="ChEBI" id="CHEBI:30413"/>
    </ligand>
    <ligandPart>
        <name>Fe</name>
        <dbReference type="ChEBI" id="CHEBI:18248"/>
    </ligandPart>
</feature>
<organism evidence="23 24">
    <name type="scientific">Hydnum rufescens UP504</name>
    <dbReference type="NCBI Taxonomy" id="1448309"/>
    <lineage>
        <taxon>Eukaryota</taxon>
        <taxon>Fungi</taxon>
        <taxon>Dikarya</taxon>
        <taxon>Basidiomycota</taxon>
        <taxon>Agaricomycotina</taxon>
        <taxon>Agaricomycetes</taxon>
        <taxon>Cantharellales</taxon>
        <taxon>Hydnaceae</taxon>
        <taxon>Hydnum</taxon>
    </lineage>
</organism>
<evidence type="ECO:0000313" key="24">
    <source>
        <dbReference type="Proteomes" id="UP000886523"/>
    </source>
</evidence>
<feature type="binding site" evidence="19">
    <location>
        <position position="281"/>
    </location>
    <ligand>
        <name>Zn(2+)</name>
        <dbReference type="ChEBI" id="CHEBI:29105"/>
        <label>1</label>
    </ligand>
</feature>
<dbReference type="GO" id="GO:0005789">
    <property type="term" value="C:endoplasmic reticulum membrane"/>
    <property type="evidence" value="ECO:0007669"/>
    <property type="project" value="UniProtKB-SubCell"/>
</dbReference>
<dbReference type="Proteomes" id="UP000886523">
    <property type="component" value="Unassembled WGS sequence"/>
</dbReference>
<dbReference type="GO" id="GO:0020037">
    <property type="term" value="F:heme binding"/>
    <property type="evidence" value="ECO:0007669"/>
    <property type="project" value="InterPro"/>
</dbReference>
<name>A0A9P6BA93_9AGAM</name>
<dbReference type="PANTHER" id="PTHR12863">
    <property type="entry name" value="FATTY ACID HYDROXYLASE"/>
    <property type="match status" value="1"/>
</dbReference>
<evidence type="ECO:0000256" key="20">
    <source>
        <dbReference type="PIRSR" id="PIRSR005149-50"/>
    </source>
</evidence>
<feature type="binding site" description="axial binding residue" evidence="20">
    <location>
        <position position="42"/>
    </location>
    <ligand>
        <name>heme</name>
        <dbReference type="ChEBI" id="CHEBI:30413"/>
    </ligand>
    <ligandPart>
        <name>Fe</name>
        <dbReference type="ChEBI" id="CHEBI:18248"/>
    </ligandPart>
</feature>
<protein>
    <recommendedName>
        <fullName evidence="18">Ceramide very long chain fatty acid hydroxylase</fullName>
        <ecNumber evidence="18">1.-.-.-</ecNumber>
    </recommendedName>
</protein>
<dbReference type="GO" id="GO:0005506">
    <property type="term" value="F:iron ion binding"/>
    <property type="evidence" value="ECO:0007669"/>
    <property type="project" value="UniProtKB-UniRule"/>
</dbReference>
<reference evidence="23" key="1">
    <citation type="journal article" date="2020" name="Nat. Commun.">
        <title>Large-scale genome sequencing of mycorrhizal fungi provides insights into the early evolution of symbiotic traits.</title>
        <authorList>
            <person name="Miyauchi S."/>
            <person name="Kiss E."/>
            <person name="Kuo A."/>
            <person name="Drula E."/>
            <person name="Kohler A."/>
            <person name="Sanchez-Garcia M."/>
            <person name="Morin E."/>
            <person name="Andreopoulos B."/>
            <person name="Barry K.W."/>
            <person name="Bonito G."/>
            <person name="Buee M."/>
            <person name="Carver A."/>
            <person name="Chen C."/>
            <person name="Cichocki N."/>
            <person name="Clum A."/>
            <person name="Culley D."/>
            <person name="Crous P.W."/>
            <person name="Fauchery L."/>
            <person name="Girlanda M."/>
            <person name="Hayes R.D."/>
            <person name="Keri Z."/>
            <person name="LaButti K."/>
            <person name="Lipzen A."/>
            <person name="Lombard V."/>
            <person name="Magnuson J."/>
            <person name="Maillard F."/>
            <person name="Murat C."/>
            <person name="Nolan M."/>
            <person name="Ohm R.A."/>
            <person name="Pangilinan J."/>
            <person name="Pereira M.F."/>
            <person name="Perotto S."/>
            <person name="Peter M."/>
            <person name="Pfister S."/>
            <person name="Riley R."/>
            <person name="Sitrit Y."/>
            <person name="Stielow J.B."/>
            <person name="Szollosi G."/>
            <person name="Zifcakova L."/>
            <person name="Stursova M."/>
            <person name="Spatafora J.W."/>
            <person name="Tedersoo L."/>
            <person name="Vaario L.M."/>
            <person name="Yamada A."/>
            <person name="Yan M."/>
            <person name="Wang P."/>
            <person name="Xu J."/>
            <person name="Bruns T."/>
            <person name="Baldrian P."/>
            <person name="Vilgalys R."/>
            <person name="Dunand C."/>
            <person name="Henrissat B."/>
            <person name="Grigoriev I.V."/>
            <person name="Hibbett D."/>
            <person name="Nagy L.G."/>
            <person name="Martin F.M."/>
        </authorList>
    </citation>
    <scope>NUCLEOTIDE SEQUENCE</scope>
    <source>
        <strain evidence="23">UP504</strain>
    </source>
</reference>
<keyword evidence="9 18" id="KW-0256">Endoplasmic reticulum</keyword>
<evidence type="ECO:0000256" key="1">
    <source>
        <dbReference type="ARBA" id="ARBA00004477"/>
    </source>
</evidence>
<evidence type="ECO:0000256" key="14">
    <source>
        <dbReference type="ARBA" id="ARBA00023004"/>
    </source>
</evidence>
<dbReference type="InterPro" id="IPR018506">
    <property type="entry name" value="Cyt_B5_heme-BS"/>
</dbReference>
<dbReference type="InterPro" id="IPR036400">
    <property type="entry name" value="Cyt_B5-like_heme/steroid_sf"/>
</dbReference>
<accession>A0A9P6BA93</accession>
<dbReference type="Pfam" id="PF00173">
    <property type="entry name" value="Cyt-b5"/>
    <property type="match status" value="1"/>
</dbReference>
<dbReference type="SUPFAM" id="SSF55856">
    <property type="entry name" value="Cytochrome b5-like heme/steroid binding domain"/>
    <property type="match status" value="1"/>
</dbReference>
<evidence type="ECO:0000256" key="21">
    <source>
        <dbReference type="SAM" id="Phobius"/>
    </source>
</evidence>
<evidence type="ECO:0000256" key="5">
    <source>
        <dbReference type="ARBA" id="ARBA00022516"/>
    </source>
</evidence>
<evidence type="ECO:0000256" key="7">
    <source>
        <dbReference type="ARBA" id="ARBA00022692"/>
    </source>
</evidence>
<keyword evidence="7 21" id="KW-0812">Transmembrane</keyword>